<keyword evidence="1" id="KW-0805">Transcription regulation</keyword>
<dbReference type="CDD" id="cd01392">
    <property type="entry name" value="HTH_LacI"/>
    <property type="match status" value="1"/>
</dbReference>
<accession>A0A5C1QG13</accession>
<keyword evidence="6" id="KW-1185">Reference proteome</keyword>
<dbReference type="PANTHER" id="PTHR30146:SF109">
    <property type="entry name" value="HTH-TYPE TRANSCRIPTIONAL REGULATOR GALS"/>
    <property type="match status" value="1"/>
</dbReference>
<evidence type="ECO:0000256" key="2">
    <source>
        <dbReference type="ARBA" id="ARBA00023125"/>
    </source>
</evidence>
<dbReference type="Gene3D" id="3.40.50.2300">
    <property type="match status" value="2"/>
</dbReference>
<dbReference type="PROSITE" id="PS50932">
    <property type="entry name" value="HTH_LACI_2"/>
    <property type="match status" value="1"/>
</dbReference>
<dbReference type="OrthoDB" id="305766at2"/>
<dbReference type="GO" id="GO:0000976">
    <property type="term" value="F:transcription cis-regulatory region binding"/>
    <property type="evidence" value="ECO:0007669"/>
    <property type="project" value="TreeGrafter"/>
</dbReference>
<evidence type="ECO:0000259" key="4">
    <source>
        <dbReference type="PROSITE" id="PS50932"/>
    </source>
</evidence>
<evidence type="ECO:0000256" key="1">
    <source>
        <dbReference type="ARBA" id="ARBA00023015"/>
    </source>
</evidence>
<dbReference type="SUPFAM" id="SSF53822">
    <property type="entry name" value="Periplasmic binding protein-like I"/>
    <property type="match status" value="1"/>
</dbReference>
<gene>
    <name evidence="5" type="ORF">EW093_12375</name>
</gene>
<dbReference type="SMART" id="SM00354">
    <property type="entry name" value="HTH_LACI"/>
    <property type="match status" value="1"/>
</dbReference>
<dbReference type="InterPro" id="IPR028082">
    <property type="entry name" value="Peripla_BP_I"/>
</dbReference>
<protein>
    <submittedName>
        <fullName evidence="5">LacI family transcriptional regulator</fullName>
    </submittedName>
</protein>
<dbReference type="Pfam" id="PF13377">
    <property type="entry name" value="Peripla_BP_3"/>
    <property type="match status" value="1"/>
</dbReference>
<dbReference type="InterPro" id="IPR046335">
    <property type="entry name" value="LacI/GalR-like_sensor"/>
</dbReference>
<evidence type="ECO:0000313" key="6">
    <source>
        <dbReference type="Proteomes" id="UP000323824"/>
    </source>
</evidence>
<dbReference type="Proteomes" id="UP000323824">
    <property type="component" value="Chromosome"/>
</dbReference>
<dbReference type="EMBL" id="CP035807">
    <property type="protein sequence ID" value="QEN05476.1"/>
    <property type="molecule type" value="Genomic_DNA"/>
</dbReference>
<evidence type="ECO:0000256" key="3">
    <source>
        <dbReference type="ARBA" id="ARBA00023163"/>
    </source>
</evidence>
<evidence type="ECO:0000313" key="5">
    <source>
        <dbReference type="EMBL" id="QEN05476.1"/>
    </source>
</evidence>
<dbReference type="PRINTS" id="PR00036">
    <property type="entry name" value="HTHLACI"/>
</dbReference>
<name>A0A5C1QG13_9SPIO</name>
<reference evidence="5 6" key="1">
    <citation type="submission" date="2019-02" db="EMBL/GenBank/DDBJ databases">
        <authorList>
            <person name="Fomenkov A."/>
            <person name="Dubinina G."/>
            <person name="Grabovich M."/>
            <person name="Vincze T."/>
            <person name="Roberts R.J."/>
        </authorList>
    </citation>
    <scope>NUCLEOTIDE SEQUENCE [LARGE SCALE GENOMIC DNA]</scope>
    <source>
        <strain evidence="5 6">P</strain>
    </source>
</reference>
<dbReference type="Gene3D" id="1.10.260.40">
    <property type="entry name" value="lambda repressor-like DNA-binding domains"/>
    <property type="match status" value="1"/>
</dbReference>
<dbReference type="KEGG" id="sper:EW093_12375"/>
<dbReference type="Pfam" id="PF00356">
    <property type="entry name" value="LacI"/>
    <property type="match status" value="1"/>
</dbReference>
<dbReference type="InterPro" id="IPR010982">
    <property type="entry name" value="Lambda_DNA-bd_dom_sf"/>
</dbReference>
<dbReference type="CDD" id="cd06267">
    <property type="entry name" value="PBP1_LacI_sugar_binding-like"/>
    <property type="match status" value="1"/>
</dbReference>
<organism evidence="5 6">
    <name type="scientific">Thiospirochaeta perfilievii</name>
    <dbReference type="NCBI Taxonomy" id="252967"/>
    <lineage>
        <taxon>Bacteria</taxon>
        <taxon>Pseudomonadati</taxon>
        <taxon>Spirochaetota</taxon>
        <taxon>Spirochaetia</taxon>
        <taxon>Spirochaetales</taxon>
        <taxon>Spirochaetaceae</taxon>
        <taxon>Thiospirochaeta</taxon>
    </lineage>
</organism>
<keyword evidence="2" id="KW-0238">DNA-binding</keyword>
<feature type="domain" description="HTH lacI-type" evidence="4">
    <location>
        <begin position="4"/>
        <end position="58"/>
    </location>
</feature>
<keyword evidence="3" id="KW-0804">Transcription</keyword>
<dbReference type="AlphaFoldDB" id="A0A5C1QG13"/>
<reference evidence="5 6" key="2">
    <citation type="submission" date="2019-09" db="EMBL/GenBank/DDBJ databases">
        <title>Complete Genome Sequence and Methylome Analysis of free living Spirochaetas.</title>
        <authorList>
            <person name="Leshcheva N."/>
            <person name="Mikheeva N."/>
        </authorList>
    </citation>
    <scope>NUCLEOTIDE SEQUENCE [LARGE SCALE GENOMIC DNA]</scope>
    <source>
        <strain evidence="5 6">P</strain>
    </source>
</reference>
<dbReference type="RefSeq" id="WP_149568714.1">
    <property type="nucleotide sequence ID" value="NZ_CP035807.1"/>
</dbReference>
<dbReference type="SUPFAM" id="SSF47413">
    <property type="entry name" value="lambda repressor-like DNA-binding domains"/>
    <property type="match status" value="1"/>
</dbReference>
<sequence length="333" mass="37103">MKKATIQDVAKRSGVSITTVSRVINKNYPVKESTRIKVEKAIEYLNFKPNLLAKGLIQNYTKTIGILTPSIENLFFSEVIKGIDSVIRPLGYTTFLCHTEGCDKSEIEMLNSLIDRQVDGIIMIDPRKENILSGKLEKISSTTPLVLINGYSDGIKCNYVINDAVSGVNEALNYLFNNNCRDIALLRGGKSYSYDIKEVVYNNFISDKNLNKRVLKIDDGNDLNAVNSSKQLVLEALKSNNKPRAILCCNDWMAIGALNAAKDAGVPVPDKLRIIGFDNTIISQISSPALSTVDQQMTKLGQLAAQRIYRIMSNEDNENQKIYLETKLVLRES</sequence>
<proteinExistence type="predicted"/>
<dbReference type="PROSITE" id="PS00356">
    <property type="entry name" value="HTH_LACI_1"/>
    <property type="match status" value="1"/>
</dbReference>
<dbReference type="InterPro" id="IPR000843">
    <property type="entry name" value="HTH_LacI"/>
</dbReference>
<dbReference type="GO" id="GO:0003700">
    <property type="term" value="F:DNA-binding transcription factor activity"/>
    <property type="evidence" value="ECO:0007669"/>
    <property type="project" value="TreeGrafter"/>
</dbReference>
<dbReference type="PANTHER" id="PTHR30146">
    <property type="entry name" value="LACI-RELATED TRANSCRIPTIONAL REPRESSOR"/>
    <property type="match status" value="1"/>
</dbReference>